<dbReference type="InterPro" id="IPR018114">
    <property type="entry name" value="TRYPSIN_HIS"/>
</dbReference>
<evidence type="ECO:0000256" key="2">
    <source>
        <dbReference type="ARBA" id="ARBA00022801"/>
    </source>
</evidence>
<evidence type="ECO:0000256" key="5">
    <source>
        <dbReference type="RuleBase" id="RU363034"/>
    </source>
</evidence>
<dbReference type="PANTHER" id="PTHR24276">
    <property type="entry name" value="POLYSERASE-RELATED"/>
    <property type="match status" value="1"/>
</dbReference>
<sequence>MKQILIFFCIKVYSLNATSRDKSLRIIGGRDAVPGEFPYALKMEMKGQNKDGDYRYIHVCTCTVIKPTWSLTAAHCIKGLEDYTSTLNVKGVIRHNFSSDKESSFSNILSMFKEPNYRETITIENDIGLLLSETIPVSRFAKLSSVDYFTLYGTKVLTLGYGVTIGSNGSLGDALSVNKPLQVLDAVITRCSSKAFSPAFCLGGICGLWPASRPGDSGGPVLHVSGIVGVCSGEDLSQGKTGYDKNKSLKLKIKMGRQPIAMYTPGSSYVDWITNVINSISL</sequence>
<organism evidence="7 8">
    <name type="scientific">Vanessa tameamea</name>
    <name type="common">Kamehameha butterfly</name>
    <dbReference type="NCBI Taxonomy" id="334116"/>
    <lineage>
        <taxon>Eukaryota</taxon>
        <taxon>Metazoa</taxon>
        <taxon>Ecdysozoa</taxon>
        <taxon>Arthropoda</taxon>
        <taxon>Hexapoda</taxon>
        <taxon>Insecta</taxon>
        <taxon>Pterygota</taxon>
        <taxon>Neoptera</taxon>
        <taxon>Endopterygota</taxon>
        <taxon>Lepidoptera</taxon>
        <taxon>Glossata</taxon>
        <taxon>Ditrysia</taxon>
        <taxon>Papilionoidea</taxon>
        <taxon>Nymphalidae</taxon>
        <taxon>Nymphalinae</taxon>
        <taxon>Vanessa</taxon>
    </lineage>
</organism>
<dbReference type="Pfam" id="PF00089">
    <property type="entry name" value="Trypsin"/>
    <property type="match status" value="1"/>
</dbReference>
<gene>
    <name evidence="8" type="primary">LOC135194646</name>
</gene>
<dbReference type="InterPro" id="IPR050430">
    <property type="entry name" value="Peptidase_S1"/>
</dbReference>
<dbReference type="InterPro" id="IPR043504">
    <property type="entry name" value="Peptidase_S1_PA_chymotrypsin"/>
</dbReference>
<dbReference type="PROSITE" id="PS00134">
    <property type="entry name" value="TRYPSIN_HIS"/>
    <property type="match status" value="1"/>
</dbReference>
<proteinExistence type="predicted"/>
<evidence type="ECO:0000256" key="3">
    <source>
        <dbReference type="ARBA" id="ARBA00022825"/>
    </source>
</evidence>
<dbReference type="InterPro" id="IPR033116">
    <property type="entry name" value="TRYPSIN_SER"/>
</dbReference>
<accession>A0ABM4AYJ3</accession>
<dbReference type="PROSITE" id="PS00135">
    <property type="entry name" value="TRYPSIN_SER"/>
    <property type="match status" value="1"/>
</dbReference>
<evidence type="ECO:0000313" key="7">
    <source>
        <dbReference type="Proteomes" id="UP001652626"/>
    </source>
</evidence>
<evidence type="ECO:0000313" key="8">
    <source>
        <dbReference type="RefSeq" id="XP_064076374.1"/>
    </source>
</evidence>
<keyword evidence="7" id="KW-1185">Reference proteome</keyword>
<evidence type="ECO:0000256" key="1">
    <source>
        <dbReference type="ARBA" id="ARBA00022670"/>
    </source>
</evidence>
<keyword evidence="4" id="KW-1015">Disulfide bond</keyword>
<dbReference type="InterPro" id="IPR009003">
    <property type="entry name" value="Peptidase_S1_PA"/>
</dbReference>
<dbReference type="RefSeq" id="XP_064076374.1">
    <property type="nucleotide sequence ID" value="XM_064220304.1"/>
</dbReference>
<feature type="domain" description="Peptidase S1" evidence="6">
    <location>
        <begin position="26"/>
        <end position="278"/>
    </location>
</feature>
<keyword evidence="2 5" id="KW-0378">Hydrolase</keyword>
<keyword evidence="3 5" id="KW-0720">Serine protease</keyword>
<keyword evidence="1 5" id="KW-0645">Protease</keyword>
<name>A0ABM4AYJ3_VANTA</name>
<evidence type="ECO:0000256" key="4">
    <source>
        <dbReference type="ARBA" id="ARBA00023157"/>
    </source>
</evidence>
<reference evidence="8" key="1">
    <citation type="submission" date="2025-08" db="UniProtKB">
        <authorList>
            <consortium name="RefSeq"/>
        </authorList>
    </citation>
    <scope>IDENTIFICATION</scope>
    <source>
        <tissue evidence="8">Whole body</tissue>
    </source>
</reference>
<protein>
    <submittedName>
        <fullName evidence="8">Chymotrypsin-like elastase family member 1</fullName>
    </submittedName>
</protein>
<dbReference type="Gene3D" id="2.40.10.10">
    <property type="entry name" value="Trypsin-like serine proteases"/>
    <property type="match status" value="1"/>
</dbReference>
<dbReference type="InterPro" id="IPR001254">
    <property type="entry name" value="Trypsin_dom"/>
</dbReference>
<dbReference type="GeneID" id="135194646"/>
<evidence type="ECO:0000259" key="6">
    <source>
        <dbReference type="PROSITE" id="PS50240"/>
    </source>
</evidence>
<dbReference type="PROSITE" id="PS50240">
    <property type="entry name" value="TRYPSIN_DOM"/>
    <property type="match status" value="1"/>
</dbReference>
<dbReference type="SUPFAM" id="SSF50494">
    <property type="entry name" value="Trypsin-like serine proteases"/>
    <property type="match status" value="1"/>
</dbReference>
<dbReference type="Proteomes" id="UP001652626">
    <property type="component" value="Chromosome Z"/>
</dbReference>
<dbReference type="SMART" id="SM00020">
    <property type="entry name" value="Tryp_SPc"/>
    <property type="match status" value="1"/>
</dbReference>
<dbReference type="PANTHER" id="PTHR24276:SF98">
    <property type="entry name" value="FI18310P1-RELATED"/>
    <property type="match status" value="1"/>
</dbReference>